<organism evidence="8 9">
    <name type="scientific">Acetobacter conturbans</name>
    <dbReference type="NCBI Taxonomy" id="1737472"/>
    <lineage>
        <taxon>Bacteria</taxon>
        <taxon>Pseudomonadati</taxon>
        <taxon>Pseudomonadota</taxon>
        <taxon>Alphaproteobacteria</taxon>
        <taxon>Acetobacterales</taxon>
        <taxon>Acetobacteraceae</taxon>
        <taxon>Acetobacter</taxon>
    </lineage>
</organism>
<evidence type="ECO:0000256" key="3">
    <source>
        <dbReference type="ARBA" id="ARBA00023004"/>
    </source>
</evidence>
<reference evidence="8 9" key="1">
    <citation type="journal article" date="2020" name="Int. J. Syst. Evol. Microbiol.">
        <title>Novel acetic acid bacteria from cider fermentations: Acetobacter conturbans sp. nov. and Acetobacter fallax sp. nov.</title>
        <authorList>
            <person name="Sombolestani A.S."/>
            <person name="Cleenwerck I."/>
            <person name="Cnockaert M."/>
            <person name="Borremans W."/>
            <person name="Wieme A.D."/>
            <person name="De Vuyst L."/>
            <person name="Vandamme P."/>
        </authorList>
    </citation>
    <scope>NUCLEOTIDE SEQUENCE [LARGE SCALE GENOMIC DNA]</scope>
    <source>
        <strain evidence="8 9">LMG 1627</strain>
    </source>
</reference>
<sequence>MTANALPALSRRQLSVLLGTSLCCGTQARANPLPSNVTISTGDFLTEVEGDNHTLMTTSRFRASPNVPIMCWPVAPDTRKPRKDTVFNRIWLLQTSLGLRGYSVICQHAGCLVSDWNAQRHLLVCPCHGSAYDVDQGGRVVEGPAPLPLPFVPVSSENGYLRVAGVFSGHIGSHATRAD</sequence>
<dbReference type="InterPro" id="IPR017941">
    <property type="entry name" value="Rieske_2Fe-2S"/>
</dbReference>
<evidence type="ECO:0000256" key="1">
    <source>
        <dbReference type="ARBA" id="ARBA00022714"/>
    </source>
</evidence>
<dbReference type="Pfam" id="PF00355">
    <property type="entry name" value="Rieske"/>
    <property type="match status" value="1"/>
</dbReference>
<accession>A0ABX0JWC3</accession>
<comment type="caution">
    <text evidence="8">The sequence shown here is derived from an EMBL/GenBank/DDBJ whole genome shotgun (WGS) entry which is preliminary data.</text>
</comment>
<keyword evidence="3" id="KW-0408">Iron</keyword>
<keyword evidence="2" id="KW-0479">Metal-binding</keyword>
<evidence type="ECO:0000259" key="7">
    <source>
        <dbReference type="PROSITE" id="PS51296"/>
    </source>
</evidence>
<name>A0ABX0JWC3_9PROT</name>
<proteinExistence type="predicted"/>
<protein>
    <submittedName>
        <fullName evidence="8">Rieske 2Fe-2S domain-containing protein</fullName>
    </submittedName>
</protein>
<dbReference type="SUPFAM" id="SSF50022">
    <property type="entry name" value="ISP domain"/>
    <property type="match status" value="1"/>
</dbReference>
<keyword evidence="9" id="KW-1185">Reference proteome</keyword>
<dbReference type="EMBL" id="WOSY01000003">
    <property type="protein sequence ID" value="NHN87692.1"/>
    <property type="molecule type" value="Genomic_DNA"/>
</dbReference>
<keyword evidence="1" id="KW-0001">2Fe-2S</keyword>
<evidence type="ECO:0000256" key="4">
    <source>
        <dbReference type="ARBA" id="ARBA00023014"/>
    </source>
</evidence>
<comment type="cofactor">
    <cofactor evidence="6">
        <name>[2Fe-2S] cluster</name>
        <dbReference type="ChEBI" id="CHEBI:190135"/>
    </cofactor>
</comment>
<dbReference type="Gene3D" id="2.102.10.10">
    <property type="entry name" value="Rieske [2Fe-2S] iron-sulphur domain"/>
    <property type="match status" value="1"/>
</dbReference>
<dbReference type="InterPro" id="IPR036922">
    <property type="entry name" value="Rieske_2Fe-2S_sf"/>
</dbReference>
<evidence type="ECO:0000313" key="9">
    <source>
        <dbReference type="Proteomes" id="UP000631653"/>
    </source>
</evidence>
<feature type="domain" description="Rieske" evidence="7">
    <location>
        <begin position="72"/>
        <end position="163"/>
    </location>
</feature>
<evidence type="ECO:0000313" key="8">
    <source>
        <dbReference type="EMBL" id="NHN87692.1"/>
    </source>
</evidence>
<evidence type="ECO:0000256" key="6">
    <source>
        <dbReference type="ARBA" id="ARBA00034078"/>
    </source>
</evidence>
<dbReference type="PANTHER" id="PTHR10134">
    <property type="entry name" value="CYTOCHROME B-C1 COMPLEX SUBUNIT RIESKE, MITOCHONDRIAL"/>
    <property type="match status" value="1"/>
</dbReference>
<keyword evidence="5" id="KW-1015">Disulfide bond</keyword>
<evidence type="ECO:0000256" key="5">
    <source>
        <dbReference type="ARBA" id="ARBA00023157"/>
    </source>
</evidence>
<evidence type="ECO:0000256" key="2">
    <source>
        <dbReference type="ARBA" id="ARBA00022723"/>
    </source>
</evidence>
<dbReference type="Proteomes" id="UP000631653">
    <property type="component" value="Unassembled WGS sequence"/>
</dbReference>
<dbReference type="RefSeq" id="WP_173569004.1">
    <property type="nucleotide sequence ID" value="NZ_WOSY01000003.1"/>
</dbReference>
<dbReference type="PROSITE" id="PS51296">
    <property type="entry name" value="RIESKE"/>
    <property type="match status" value="1"/>
</dbReference>
<dbReference type="InterPro" id="IPR005805">
    <property type="entry name" value="Rieske_Fe-S_prot_C"/>
</dbReference>
<dbReference type="InterPro" id="IPR014349">
    <property type="entry name" value="Rieske_Fe-S_prot"/>
</dbReference>
<keyword evidence="4" id="KW-0411">Iron-sulfur</keyword>
<dbReference type="PRINTS" id="PR00162">
    <property type="entry name" value="RIESKE"/>
</dbReference>
<gene>
    <name evidence="8" type="ORF">GOB81_03475</name>
</gene>